<name>A0A8H6HFI3_9AGAR</name>
<evidence type="ECO:0000313" key="5">
    <source>
        <dbReference type="EMBL" id="KAF6746085.1"/>
    </source>
</evidence>
<feature type="domain" description="TEA" evidence="4">
    <location>
        <begin position="33"/>
        <end position="108"/>
    </location>
</feature>
<feature type="region of interest" description="Disordered" evidence="3">
    <location>
        <begin position="119"/>
        <end position="153"/>
    </location>
</feature>
<dbReference type="InterPro" id="IPR038096">
    <property type="entry name" value="TEA/ATTS_sf"/>
</dbReference>
<dbReference type="PROSITE" id="PS51088">
    <property type="entry name" value="TEA_2"/>
    <property type="match status" value="1"/>
</dbReference>
<evidence type="ECO:0000313" key="6">
    <source>
        <dbReference type="Proteomes" id="UP000521943"/>
    </source>
</evidence>
<feature type="compositionally biased region" description="Low complexity" evidence="3">
    <location>
        <begin position="126"/>
        <end position="138"/>
    </location>
</feature>
<evidence type="ECO:0000256" key="3">
    <source>
        <dbReference type="SAM" id="MobiDB-lite"/>
    </source>
</evidence>
<evidence type="ECO:0000259" key="4">
    <source>
        <dbReference type="PROSITE" id="PS51088"/>
    </source>
</evidence>
<dbReference type="Pfam" id="PF01285">
    <property type="entry name" value="TEA"/>
    <property type="match status" value="1"/>
</dbReference>
<dbReference type="OrthoDB" id="10006572at2759"/>
<dbReference type="InterPro" id="IPR000818">
    <property type="entry name" value="TEA/ATTS_dom"/>
</dbReference>
<dbReference type="EMBL" id="JACGCI010000096">
    <property type="protein sequence ID" value="KAF6746085.1"/>
    <property type="molecule type" value="Genomic_DNA"/>
</dbReference>
<keyword evidence="6" id="KW-1185">Reference proteome</keyword>
<proteinExistence type="inferred from homology"/>
<organism evidence="5 6">
    <name type="scientific">Ephemerocybe angulata</name>
    <dbReference type="NCBI Taxonomy" id="980116"/>
    <lineage>
        <taxon>Eukaryota</taxon>
        <taxon>Fungi</taxon>
        <taxon>Dikarya</taxon>
        <taxon>Basidiomycota</taxon>
        <taxon>Agaricomycotina</taxon>
        <taxon>Agaricomycetes</taxon>
        <taxon>Agaricomycetidae</taxon>
        <taxon>Agaricales</taxon>
        <taxon>Agaricineae</taxon>
        <taxon>Psathyrellaceae</taxon>
        <taxon>Ephemerocybe</taxon>
    </lineage>
</organism>
<comment type="similarity">
    <text evidence="1">Belongs to the TEC1 family.</text>
</comment>
<feature type="DNA-binding region" description="TEA" evidence="2">
    <location>
        <begin position="33"/>
        <end position="108"/>
    </location>
</feature>
<evidence type="ECO:0000256" key="1">
    <source>
        <dbReference type="ARBA" id="ARBA00008421"/>
    </source>
</evidence>
<accession>A0A8H6HFI3</accession>
<gene>
    <name evidence="5" type="ORF">DFP72DRAFT_1076670</name>
</gene>
<protein>
    <recommendedName>
        <fullName evidence="4">TEA domain-containing protein</fullName>
    </recommendedName>
</protein>
<comment type="caution">
    <text evidence="5">The sequence shown here is derived from an EMBL/GenBank/DDBJ whole genome shotgun (WGS) entry which is preliminary data.</text>
</comment>
<reference evidence="5 6" key="1">
    <citation type="submission" date="2020-07" db="EMBL/GenBank/DDBJ databases">
        <title>Comparative genomics of pyrophilous fungi reveals a link between fire events and developmental genes.</title>
        <authorList>
            <consortium name="DOE Joint Genome Institute"/>
            <person name="Steindorff A.S."/>
            <person name="Carver A."/>
            <person name="Calhoun S."/>
            <person name="Stillman K."/>
            <person name="Liu H."/>
            <person name="Lipzen A."/>
            <person name="Pangilinan J."/>
            <person name="Labutti K."/>
            <person name="Bruns T.D."/>
            <person name="Grigoriev I.V."/>
        </authorList>
    </citation>
    <scope>NUCLEOTIDE SEQUENCE [LARGE SCALE GENOMIC DNA]</scope>
    <source>
        <strain evidence="5 6">CBS 144469</strain>
    </source>
</reference>
<sequence length="393" mass="43197">MVTTHVSELGDGRYGLSNGSTAKTGRRTFKTMKKGNNAIWSDALETALLQALASYTPPPARSMKASLMRFPKRNKAISEYIYKVTGIVRTQKQVGSRLQQLQKTCKDPEVLQHLKDRARFRGTGQSTSSSTRLLSTRSARPEESALPTLLPPPEPSVVITAPAPLTTSFSHTVNLEVTVVDDDWSHTSRSPPHLIINLDNFNNTISKRITTPTCHLSLAPLVTVGSHNLNSDAYLYRTTFTTYCNGEVVNSHHCDVPSKYKSTEVVTYLAPGFWHNIVETLNGNNQVFTVVQTIRSIGPLFVQIELTYNIRLSYQCPRLPSTSASYDLPVAAYASQSHIYPAAGLHFGYANFPSSSAPIPVSSVAPDFAFQLPLSTTGAEPYMGEVWPNMAVF</sequence>
<dbReference type="Gene3D" id="6.10.20.40">
    <property type="entry name" value="TEA/ATTS domain"/>
    <property type="match status" value="1"/>
</dbReference>
<dbReference type="GO" id="GO:0003700">
    <property type="term" value="F:DNA-binding transcription factor activity"/>
    <property type="evidence" value="ECO:0007669"/>
    <property type="project" value="InterPro"/>
</dbReference>
<dbReference type="AlphaFoldDB" id="A0A8H6HFI3"/>
<dbReference type="Proteomes" id="UP000521943">
    <property type="component" value="Unassembled WGS sequence"/>
</dbReference>
<evidence type="ECO:0000256" key="2">
    <source>
        <dbReference type="PROSITE-ProRule" id="PRU00505"/>
    </source>
</evidence>
<dbReference type="SMART" id="SM00426">
    <property type="entry name" value="TEA"/>
    <property type="match status" value="1"/>
</dbReference>